<dbReference type="AlphaFoldDB" id="A0A0G4KR72"/>
<dbReference type="SUPFAM" id="SSF48230">
    <property type="entry name" value="Chondroitin AC/alginate lyase"/>
    <property type="match status" value="1"/>
</dbReference>
<accession>A0A0G4KR72</accession>
<dbReference type="Gene3D" id="1.50.10.100">
    <property type="entry name" value="Chondroitin AC/alginate lyase"/>
    <property type="match status" value="1"/>
</dbReference>
<proteinExistence type="predicted"/>
<evidence type="ECO:0000313" key="2">
    <source>
        <dbReference type="EMBL" id="CRK12247.1"/>
    </source>
</evidence>
<dbReference type="InterPro" id="IPR008929">
    <property type="entry name" value="Chondroitin_lyas"/>
</dbReference>
<sequence>MKCIALLSLLSLPLTVVDASRARPHHAQPETRQSLNHPGLLHTADDFKRIKGLVDSKKEPFATGWAKLVARANVKAVPHAQDVICRGDSDCTQNYASFYRDVHTAYANAIYWKITGTTANADTAAAILDAWSSKNPEIQGSADRYLAAGIYGYQYANVAEILRDYNGWKGLSAAISFLRNRFYPMNHRFLVEHNDAKIDNYWANWDLCTLCSMHAIGVLSDNNTMIKEAIDYFKNGAGNGAIKNAIWTIHTEEGSGKQLGQNQESGRDQGHTMFNQNLLGVLAQQSYNQGEDLFALLDNRILAGAEYATKYNTFHDVPFATFKNSHGTYTTISSQDRGNIRPIGELLVAHYESVRGLNASWTREYRDMVVKNGSGAEGGGGDYGPNSGGYDQLGFGTILFRRE</sequence>
<dbReference type="Proteomes" id="UP000044602">
    <property type="component" value="Unassembled WGS sequence"/>
</dbReference>
<protein>
    <submittedName>
        <fullName evidence="2">Uncharacterized protein</fullName>
    </submittedName>
</protein>
<name>A0A0G4KR72_VERLO</name>
<evidence type="ECO:0000313" key="3">
    <source>
        <dbReference type="Proteomes" id="UP000044602"/>
    </source>
</evidence>
<keyword evidence="3" id="KW-1185">Reference proteome</keyword>
<dbReference type="EMBL" id="CVQH01003558">
    <property type="protein sequence ID" value="CRK12247.1"/>
    <property type="molecule type" value="Genomic_DNA"/>
</dbReference>
<gene>
    <name evidence="2" type="ORF">BN1708_010392</name>
</gene>
<feature type="signal peptide" evidence="1">
    <location>
        <begin position="1"/>
        <end position="19"/>
    </location>
</feature>
<organism evidence="2 3">
    <name type="scientific">Verticillium longisporum</name>
    <name type="common">Verticillium dahliae var. longisporum</name>
    <dbReference type="NCBI Taxonomy" id="100787"/>
    <lineage>
        <taxon>Eukaryota</taxon>
        <taxon>Fungi</taxon>
        <taxon>Dikarya</taxon>
        <taxon>Ascomycota</taxon>
        <taxon>Pezizomycotina</taxon>
        <taxon>Sordariomycetes</taxon>
        <taxon>Hypocreomycetidae</taxon>
        <taxon>Glomerellales</taxon>
        <taxon>Plectosphaerellaceae</taxon>
        <taxon>Verticillium</taxon>
    </lineage>
</organism>
<reference evidence="3" key="1">
    <citation type="submission" date="2015-05" db="EMBL/GenBank/DDBJ databases">
        <authorList>
            <person name="Fogelqvist Johan"/>
        </authorList>
    </citation>
    <scope>NUCLEOTIDE SEQUENCE [LARGE SCALE GENOMIC DNA]</scope>
</reference>
<keyword evidence="1" id="KW-0732">Signal</keyword>
<dbReference type="STRING" id="100787.A0A0G4KR72"/>
<evidence type="ECO:0000256" key="1">
    <source>
        <dbReference type="SAM" id="SignalP"/>
    </source>
</evidence>
<feature type="chain" id="PRO_5002565390" evidence="1">
    <location>
        <begin position="20"/>
        <end position="403"/>
    </location>
</feature>